<dbReference type="SUPFAM" id="SSF55785">
    <property type="entry name" value="PYP-like sensor domain (PAS domain)"/>
    <property type="match status" value="1"/>
</dbReference>
<dbReference type="EMBL" id="CP071872">
    <property type="protein sequence ID" value="UNM13519.1"/>
    <property type="molecule type" value="Genomic_DNA"/>
</dbReference>
<dbReference type="InterPro" id="IPR013656">
    <property type="entry name" value="PAS_4"/>
</dbReference>
<dbReference type="Gene3D" id="3.30.450.40">
    <property type="match status" value="1"/>
</dbReference>
<dbReference type="InterPro" id="IPR035965">
    <property type="entry name" value="PAS-like_dom_sf"/>
</dbReference>
<feature type="domain" description="PAS" evidence="3">
    <location>
        <begin position="188"/>
        <end position="226"/>
    </location>
</feature>
<keyword evidence="1" id="KW-0378">Hydrolase</keyword>
<sequence>MERPASAVAGGLERLAGPLRCAVQEVGATAGFIFLLPPGERVVRLAMVTGASWRIAAPWARVATDASTPLTDAMRERRLEWVAGQEEMASRYPKMGLALPYDFMLAAAPFTSGTSVWGGVVFLWPMGHPPQLRRRERDAIDAFCRGTGLLLQQASDQGNPLLPASEPHILPPARSRTAGSAEGLEAVEFLERLPVGCWGLDLDGRITFSNAAAADLVGAGVADLMGTRPWETLPWLQGSAFEERYRAAVLSRRPTSFTALCPPDQWLTFHLYPGASGISVHITARPAGQETPPTDGRSPAEPGDSTGHHSLMHLAATLTEAVGVNDVAALVAHQLVPAFGPQGLALMVHDEGRLRIVGQSGYSSEFLDRYDGSPLTADTPPTHALTTGIPSFFTSFEDFKRAYPAVVRYGTRNAWAFLPLIASGRPVGALVLSYDQPRPFPPAERATLISLAGLIAQALDRARLYDAKHQLAHTLQTALLPKALPGIPGLDVAARYLPAGQGMDIGGDFYDLIPCDADTATAVIGDVQGHNVTAAALMGQIRTAVHAYATLGTPPGEVLARTNRLMADLDPGLFTSCLIARLDPSRQRACLATAGHPPPLLRHPDGRTEILRLPPGLLLGIDPHVAYPATDIPLRPGTVLALYTDGLVEAPGIDIDTTTAALAQQLAHAEDLAMDDLADTLVHYSGRPTPCNDDIALLLIRATPGQADATGSRQ</sequence>
<evidence type="ECO:0000256" key="1">
    <source>
        <dbReference type="ARBA" id="ARBA00022801"/>
    </source>
</evidence>
<dbReference type="SUPFAM" id="SSF81606">
    <property type="entry name" value="PP2C-like"/>
    <property type="match status" value="1"/>
</dbReference>
<dbReference type="PROSITE" id="PS50112">
    <property type="entry name" value="PAS"/>
    <property type="match status" value="1"/>
</dbReference>
<proteinExistence type="predicted"/>
<dbReference type="InterPro" id="IPR003018">
    <property type="entry name" value="GAF"/>
</dbReference>
<reference evidence="4 5" key="1">
    <citation type="submission" date="2021-03" db="EMBL/GenBank/DDBJ databases">
        <title>Complete genome of Streptomyces formicae strain 1H-GS9 (DSM 100524).</title>
        <authorList>
            <person name="Atanasov K.E."/>
            <person name="Altabella T."/>
            <person name="Ferrer A."/>
        </authorList>
    </citation>
    <scope>NUCLEOTIDE SEQUENCE [LARGE SCALE GENOMIC DNA]</scope>
    <source>
        <strain evidence="4 5">1H-GS9</strain>
    </source>
</reference>
<dbReference type="SMART" id="SM00065">
    <property type="entry name" value="GAF"/>
    <property type="match status" value="1"/>
</dbReference>
<dbReference type="Pfam" id="PF13185">
    <property type="entry name" value="GAF_2"/>
    <property type="match status" value="1"/>
</dbReference>
<evidence type="ECO:0000259" key="3">
    <source>
        <dbReference type="PROSITE" id="PS50112"/>
    </source>
</evidence>
<dbReference type="Pfam" id="PF08448">
    <property type="entry name" value="PAS_4"/>
    <property type="match status" value="1"/>
</dbReference>
<dbReference type="SUPFAM" id="SSF55781">
    <property type="entry name" value="GAF domain-like"/>
    <property type="match status" value="1"/>
</dbReference>
<dbReference type="PANTHER" id="PTHR43156:SF2">
    <property type="entry name" value="STAGE II SPORULATION PROTEIN E"/>
    <property type="match status" value="1"/>
</dbReference>
<feature type="region of interest" description="Disordered" evidence="2">
    <location>
        <begin position="285"/>
        <end position="308"/>
    </location>
</feature>
<dbReference type="Pfam" id="PF07228">
    <property type="entry name" value="SpoIIE"/>
    <property type="match status" value="1"/>
</dbReference>
<dbReference type="PANTHER" id="PTHR43156">
    <property type="entry name" value="STAGE II SPORULATION PROTEIN E-RELATED"/>
    <property type="match status" value="1"/>
</dbReference>
<keyword evidence="5" id="KW-1185">Reference proteome</keyword>
<dbReference type="InterPro" id="IPR036457">
    <property type="entry name" value="PPM-type-like_dom_sf"/>
</dbReference>
<dbReference type="Gene3D" id="3.60.40.10">
    <property type="entry name" value="PPM-type phosphatase domain"/>
    <property type="match status" value="1"/>
</dbReference>
<accession>A0ABY3WLN1</accession>
<dbReference type="Proteomes" id="UP000828924">
    <property type="component" value="Chromosome"/>
</dbReference>
<dbReference type="InterPro" id="IPR001932">
    <property type="entry name" value="PPM-type_phosphatase-like_dom"/>
</dbReference>
<dbReference type="InterPro" id="IPR052016">
    <property type="entry name" value="Bact_Sigma-Reg"/>
</dbReference>
<dbReference type="Gene3D" id="3.30.450.20">
    <property type="entry name" value="PAS domain"/>
    <property type="match status" value="1"/>
</dbReference>
<dbReference type="InterPro" id="IPR000014">
    <property type="entry name" value="PAS"/>
</dbReference>
<evidence type="ECO:0000256" key="2">
    <source>
        <dbReference type="SAM" id="MobiDB-lite"/>
    </source>
</evidence>
<dbReference type="RefSeq" id="WP_242332425.1">
    <property type="nucleotide sequence ID" value="NZ_CP071872.1"/>
</dbReference>
<gene>
    <name evidence="4" type="ORF">J4032_20390</name>
</gene>
<dbReference type="CDD" id="cd00130">
    <property type="entry name" value="PAS"/>
    <property type="match status" value="1"/>
</dbReference>
<protein>
    <submittedName>
        <fullName evidence="4">SpoIIE family protein phosphatase</fullName>
    </submittedName>
</protein>
<dbReference type="SMART" id="SM00091">
    <property type="entry name" value="PAS"/>
    <property type="match status" value="1"/>
</dbReference>
<dbReference type="InterPro" id="IPR029016">
    <property type="entry name" value="GAF-like_dom_sf"/>
</dbReference>
<evidence type="ECO:0000313" key="5">
    <source>
        <dbReference type="Proteomes" id="UP000828924"/>
    </source>
</evidence>
<dbReference type="SMART" id="SM00331">
    <property type="entry name" value="PP2C_SIG"/>
    <property type="match status" value="1"/>
</dbReference>
<organism evidence="4 5">
    <name type="scientific">Streptomyces formicae</name>
    <dbReference type="NCBI Taxonomy" id="1616117"/>
    <lineage>
        <taxon>Bacteria</taxon>
        <taxon>Bacillati</taxon>
        <taxon>Actinomycetota</taxon>
        <taxon>Actinomycetes</taxon>
        <taxon>Kitasatosporales</taxon>
        <taxon>Streptomycetaceae</taxon>
        <taxon>Streptomyces</taxon>
    </lineage>
</organism>
<evidence type="ECO:0000313" key="4">
    <source>
        <dbReference type="EMBL" id="UNM13519.1"/>
    </source>
</evidence>
<name>A0ABY3WLN1_9ACTN</name>